<name>A0A7Z7IXW5_XANCH</name>
<reference evidence="2 3" key="1">
    <citation type="submission" date="2017-10" db="EMBL/GenBank/DDBJ databases">
        <authorList>
            <person name="Regsiter A."/>
            <person name="William W."/>
        </authorList>
    </citation>
    <scope>NUCLEOTIDE SEQUENCE [LARGE SCALE GENOMIC DNA]</scope>
    <source>
        <strain evidence="2 3">CFBP6991</strain>
    </source>
</reference>
<accession>A0A7Z7IXW5</accession>
<evidence type="ECO:0000313" key="3">
    <source>
        <dbReference type="Proteomes" id="UP000234345"/>
    </source>
</evidence>
<dbReference type="AlphaFoldDB" id="A0A7Z7IXW5"/>
<proteinExistence type="predicted"/>
<dbReference type="Proteomes" id="UP000234345">
    <property type="component" value="Unassembled WGS sequence"/>
</dbReference>
<evidence type="ECO:0000313" key="2">
    <source>
        <dbReference type="EMBL" id="SOO22525.1"/>
    </source>
</evidence>
<sequence length="67" mass="7252">MDDGNAGVCRRSTAPSARQHLQPLIPLLGLESEPDQPGRVRNNTRQSPHLDGWCEATSGPAYRGLLS</sequence>
<dbReference type="EMBL" id="OCZC01000043">
    <property type="protein sequence ID" value="SOO22525.1"/>
    <property type="molecule type" value="Genomic_DNA"/>
</dbReference>
<protein>
    <submittedName>
        <fullName evidence="2">Uncharacterized protein</fullName>
    </submittedName>
</protein>
<organism evidence="2 3">
    <name type="scientific">Xanthomonas campestris pv. phaseoli</name>
    <dbReference type="NCBI Taxonomy" id="317013"/>
    <lineage>
        <taxon>Bacteria</taxon>
        <taxon>Pseudomonadati</taxon>
        <taxon>Pseudomonadota</taxon>
        <taxon>Gammaproteobacteria</taxon>
        <taxon>Lysobacterales</taxon>
        <taxon>Lysobacteraceae</taxon>
        <taxon>Xanthomonas</taxon>
    </lineage>
</organism>
<feature type="region of interest" description="Disordered" evidence="1">
    <location>
        <begin position="1"/>
        <end position="67"/>
    </location>
</feature>
<evidence type="ECO:0000256" key="1">
    <source>
        <dbReference type="SAM" id="MobiDB-lite"/>
    </source>
</evidence>
<gene>
    <name evidence="2" type="ORF">XFF6991_150286</name>
</gene>
<comment type="caution">
    <text evidence="2">The sequence shown here is derived from an EMBL/GenBank/DDBJ whole genome shotgun (WGS) entry which is preliminary data.</text>
</comment>